<accession>A0AAW3UQ05</accession>
<organism evidence="2 3">
    <name type="scientific">Paraburkholderia fungorum</name>
    <dbReference type="NCBI Taxonomy" id="134537"/>
    <lineage>
        <taxon>Bacteria</taxon>
        <taxon>Pseudomonadati</taxon>
        <taxon>Pseudomonadota</taxon>
        <taxon>Betaproteobacteria</taxon>
        <taxon>Burkholderiales</taxon>
        <taxon>Burkholderiaceae</taxon>
        <taxon>Paraburkholderia</taxon>
    </lineage>
</organism>
<dbReference type="AlphaFoldDB" id="A0AAW3UQ05"/>
<feature type="compositionally biased region" description="Gly residues" evidence="1">
    <location>
        <begin position="35"/>
        <end position="44"/>
    </location>
</feature>
<evidence type="ECO:0000256" key="1">
    <source>
        <dbReference type="SAM" id="MobiDB-lite"/>
    </source>
</evidence>
<reference evidence="2 3" key="1">
    <citation type="submission" date="2020-08" db="EMBL/GenBank/DDBJ databases">
        <title>Genomic Encyclopedia of Type Strains, Phase IV (KMG-V): Genome sequencing to study the core and pangenomes of soil and plant-associated prokaryotes.</title>
        <authorList>
            <person name="Whitman W."/>
        </authorList>
    </citation>
    <scope>NUCLEOTIDE SEQUENCE [LARGE SCALE GENOMIC DNA]</scope>
    <source>
        <strain evidence="2 3">SEMIA 4013</strain>
    </source>
</reference>
<comment type="caution">
    <text evidence="2">The sequence shown here is derived from an EMBL/GenBank/DDBJ whole genome shotgun (WGS) entry which is preliminary data.</text>
</comment>
<protein>
    <submittedName>
        <fullName evidence="2">Uncharacterized protein</fullName>
    </submittedName>
</protein>
<sequence length="62" mass="6743">MNARRAAVCFRDLRCPDHSEPESNLDDKLILPTEPGGGGGDGTFGIGQIRNRFGIEVELNKT</sequence>
<evidence type="ECO:0000313" key="3">
    <source>
        <dbReference type="Proteomes" id="UP000518681"/>
    </source>
</evidence>
<proteinExistence type="predicted"/>
<dbReference type="RefSeq" id="WP_253958648.1">
    <property type="nucleotide sequence ID" value="NZ_JACIII010000002.1"/>
</dbReference>
<gene>
    <name evidence="2" type="ORF">GGD69_001365</name>
</gene>
<name>A0AAW3UQ05_9BURK</name>
<feature type="compositionally biased region" description="Basic and acidic residues" evidence="1">
    <location>
        <begin position="18"/>
        <end position="29"/>
    </location>
</feature>
<dbReference type="Proteomes" id="UP000518681">
    <property type="component" value="Unassembled WGS sequence"/>
</dbReference>
<feature type="region of interest" description="Disordered" evidence="1">
    <location>
        <begin position="18"/>
        <end position="44"/>
    </location>
</feature>
<evidence type="ECO:0000313" key="2">
    <source>
        <dbReference type="EMBL" id="MBB6200519.1"/>
    </source>
</evidence>
<dbReference type="EMBL" id="JACIIK010000002">
    <property type="protein sequence ID" value="MBB6200519.1"/>
    <property type="molecule type" value="Genomic_DNA"/>
</dbReference>